<evidence type="ECO:0000313" key="3">
    <source>
        <dbReference type="Proteomes" id="UP000038010"/>
    </source>
</evidence>
<gene>
    <name evidence="2" type="ORF">AB675_5163</name>
</gene>
<feature type="compositionally biased region" description="Polar residues" evidence="1">
    <location>
        <begin position="44"/>
        <end position="61"/>
    </location>
</feature>
<organism evidence="2 3">
    <name type="scientific">Cyphellophora attinorum</name>
    <dbReference type="NCBI Taxonomy" id="1664694"/>
    <lineage>
        <taxon>Eukaryota</taxon>
        <taxon>Fungi</taxon>
        <taxon>Dikarya</taxon>
        <taxon>Ascomycota</taxon>
        <taxon>Pezizomycotina</taxon>
        <taxon>Eurotiomycetes</taxon>
        <taxon>Chaetothyriomycetidae</taxon>
        <taxon>Chaetothyriales</taxon>
        <taxon>Cyphellophoraceae</taxon>
        <taxon>Cyphellophora</taxon>
    </lineage>
</organism>
<dbReference type="GeneID" id="28737232"/>
<dbReference type="Proteomes" id="UP000038010">
    <property type="component" value="Unassembled WGS sequence"/>
</dbReference>
<feature type="compositionally biased region" description="Basic and acidic residues" evidence="1">
    <location>
        <begin position="17"/>
        <end position="40"/>
    </location>
</feature>
<sequence length="211" mass="22832">MGDIFDRASSKLFRKPPVRERAPPGQHHSDQAKHAAEARRSPHLPNSPNSALSPTHPQQSPYAHPPPSQGHLPQHYPYSPPGQSQQFPAPSQAQHILSPQHIPSPQHTLSPQQTLSPQHTLSPQQTLSPSPGGSSPSGQNAGNALPGSQPLASVPTLHSMEGRDSPSAWALKKRAPKKQVPEEDKPPHWEMEKEEVVESVIEVIGGAAKRM</sequence>
<keyword evidence="3" id="KW-1185">Reference proteome</keyword>
<evidence type="ECO:0000313" key="2">
    <source>
        <dbReference type="EMBL" id="KPI39310.1"/>
    </source>
</evidence>
<feature type="compositionally biased region" description="Polar residues" evidence="1">
    <location>
        <begin position="95"/>
        <end position="119"/>
    </location>
</feature>
<feature type="compositionally biased region" description="Basic and acidic residues" evidence="1">
    <location>
        <begin position="179"/>
        <end position="193"/>
    </location>
</feature>
<reference evidence="2 3" key="1">
    <citation type="submission" date="2015-06" db="EMBL/GenBank/DDBJ databases">
        <title>Draft genome of the ant-associated black yeast Phialophora attae CBS 131958.</title>
        <authorList>
            <person name="Moreno L.F."/>
            <person name="Stielow B.J."/>
            <person name="de Hoog S."/>
            <person name="Vicente V.A."/>
            <person name="Weiss V.A."/>
            <person name="de Vries M."/>
            <person name="Cruz L.M."/>
            <person name="Souza E.M."/>
        </authorList>
    </citation>
    <scope>NUCLEOTIDE SEQUENCE [LARGE SCALE GENOMIC DNA]</scope>
    <source>
        <strain evidence="2 3">CBS 131958</strain>
    </source>
</reference>
<dbReference type="VEuPathDB" id="FungiDB:AB675_5163"/>
<protein>
    <submittedName>
        <fullName evidence="2">Uncharacterized protein</fullName>
    </submittedName>
</protein>
<feature type="region of interest" description="Disordered" evidence="1">
    <location>
        <begin position="1"/>
        <end position="193"/>
    </location>
</feature>
<comment type="caution">
    <text evidence="2">The sequence shown here is derived from an EMBL/GenBank/DDBJ whole genome shotgun (WGS) entry which is preliminary data.</text>
</comment>
<dbReference type="RefSeq" id="XP_017999273.1">
    <property type="nucleotide sequence ID" value="XM_018145352.1"/>
</dbReference>
<evidence type="ECO:0000256" key="1">
    <source>
        <dbReference type="SAM" id="MobiDB-lite"/>
    </source>
</evidence>
<proteinExistence type="predicted"/>
<dbReference type="AlphaFoldDB" id="A0A0N1H7Y8"/>
<feature type="compositionally biased region" description="Low complexity" evidence="1">
    <location>
        <begin position="81"/>
        <end position="94"/>
    </location>
</feature>
<accession>A0A0N1H7Y8</accession>
<name>A0A0N1H7Y8_9EURO</name>
<dbReference type="EMBL" id="LFJN01000015">
    <property type="protein sequence ID" value="KPI39310.1"/>
    <property type="molecule type" value="Genomic_DNA"/>
</dbReference>
<feature type="compositionally biased region" description="Low complexity" evidence="1">
    <location>
        <begin position="120"/>
        <end position="139"/>
    </location>
</feature>